<feature type="domain" description="Membrane insertase YidC N-terminal" evidence="16">
    <location>
        <begin position="153"/>
        <end position="371"/>
    </location>
</feature>
<evidence type="ECO:0000313" key="18">
    <source>
        <dbReference type="Proteomes" id="UP000255335"/>
    </source>
</evidence>
<dbReference type="AlphaFoldDB" id="A0A377JQI1"/>
<comment type="function">
    <text evidence="13">Required for the insertion and/or proper folding and/or complex formation of integral membrane proteins into the membrane. Involved in integration of membrane proteins that insert both dependently and independently of the Sec translocase complex, as well as at least some lipoproteins. Aids folding of multispanning membrane proteins.</text>
</comment>
<dbReference type="InterPro" id="IPR019998">
    <property type="entry name" value="Membr_insert_YidC"/>
</dbReference>
<accession>A0A377JQI1</accession>
<dbReference type="GO" id="GO:0015031">
    <property type="term" value="P:protein transport"/>
    <property type="evidence" value="ECO:0007669"/>
    <property type="project" value="UniProtKB-KW"/>
</dbReference>
<gene>
    <name evidence="13 17" type="primary">yidC</name>
    <name evidence="17" type="ORF">NCTC12221_00732</name>
</gene>
<evidence type="ECO:0000256" key="6">
    <source>
        <dbReference type="ARBA" id="ARBA00022692"/>
    </source>
</evidence>
<keyword evidence="5 13" id="KW-1003">Cell membrane</keyword>
<dbReference type="EMBL" id="UGHZ01000001">
    <property type="protein sequence ID" value="STP09292.1"/>
    <property type="molecule type" value="Genomic_DNA"/>
</dbReference>
<feature type="transmembrane region" description="Helical" evidence="13">
    <location>
        <begin position="489"/>
        <end position="506"/>
    </location>
</feature>
<comment type="subunit">
    <text evidence="13">Interacts with the Sec translocase complex via SecD. Specifically interacts with transmembrane segments of nascent integral membrane proteins during membrane integration.</text>
</comment>
<feature type="domain" description="Membrane insertase YidC/Oxa/ALB C-terminal" evidence="15">
    <location>
        <begin position="383"/>
        <end position="564"/>
    </location>
</feature>
<dbReference type="HAMAP" id="MF_01810">
    <property type="entry name" value="YidC_type1"/>
    <property type="match status" value="1"/>
</dbReference>
<keyword evidence="8 13" id="KW-1133">Transmembrane helix</keyword>
<keyword evidence="4 13" id="KW-0813">Transport</keyword>
<organism evidence="17 18">
    <name type="scientific">Helicobacter cinaedi</name>
    <dbReference type="NCBI Taxonomy" id="213"/>
    <lineage>
        <taxon>Bacteria</taxon>
        <taxon>Pseudomonadati</taxon>
        <taxon>Campylobacterota</taxon>
        <taxon>Epsilonproteobacteria</taxon>
        <taxon>Campylobacterales</taxon>
        <taxon>Helicobacteraceae</taxon>
        <taxon>Helicobacter</taxon>
    </lineage>
</organism>
<feature type="transmembrane region" description="Helical" evidence="13">
    <location>
        <begin position="527"/>
        <end position="550"/>
    </location>
</feature>
<sequence>MYRPNEQDSGMSLTRVLIAVGLSIAFFAVYAYFVPQKPKTHASQAQNTQKTTESQAQTAPQTSQPTLENLQDSSSATESADSISPAATPQSLKQRIIAHIESDEFEIEIDALGRIKQVYLKDEKFTRHEQQSLFGMIGEVLGFKSQAKAERDKLPLFGDSQLHTMEVRFTDTELNKKAFETPYIASVSHFKLGNTPYELTLTQNLGDVVLKKILTIHPNLRYDVRVELNKPDIEYFVSNGMRPTADPDTYAFRGVVTRNVNDGVLTKIEDSDATADYLAKQAMDMRESSFVASVDRYYTSLFFTQAQKGLYVVVSGDNAHNPMPYVRFVGNAEFSGYIGAKFYKVLQGIDENLTDVVEYGRITFFAKPLFLLLEYLYDLCGNWGWAIVLLTLIVRVVLYPLTYRGMVSMQKLKDLAPKMKELQTRYKDDPQKLQIHMMDLYKKHGANPIGGCLPLILQIPVFFAIYRVLHNAVELKSSAWILWINDLSAIDPYFVLPVLMGLSMYVSQRLTPSNFTDPMQEKIFKMLPLIFAIFFIIFPFPAGLVLYWTVNNIFSIIQQMLINKVMESKKAKEIALHHEKHEHNKESHKETHKKQKGRK</sequence>
<dbReference type="Gene3D" id="2.70.98.90">
    <property type="match status" value="1"/>
</dbReference>
<comment type="similarity">
    <text evidence="2 13">Belongs to the OXA1/ALB3/YidC family. Type 1 subfamily.</text>
</comment>
<dbReference type="PRINTS" id="PR01900">
    <property type="entry name" value="YIDCPROTEIN"/>
</dbReference>
<evidence type="ECO:0000256" key="5">
    <source>
        <dbReference type="ARBA" id="ARBA00022475"/>
    </source>
</evidence>
<dbReference type="InterPro" id="IPR047196">
    <property type="entry name" value="YidC_ALB_C"/>
</dbReference>
<evidence type="ECO:0000256" key="1">
    <source>
        <dbReference type="ARBA" id="ARBA00004429"/>
    </source>
</evidence>
<evidence type="ECO:0000256" key="14">
    <source>
        <dbReference type="SAM" id="MobiDB-lite"/>
    </source>
</evidence>
<reference evidence="17 18" key="1">
    <citation type="submission" date="2018-06" db="EMBL/GenBank/DDBJ databases">
        <authorList>
            <consortium name="Pathogen Informatics"/>
            <person name="Doyle S."/>
        </authorList>
    </citation>
    <scope>NUCLEOTIDE SEQUENCE [LARGE SCALE GENOMIC DNA]</scope>
    <source>
        <strain evidence="17 18">NCTC12221</strain>
    </source>
</reference>
<comment type="subcellular location">
    <subcellularLocation>
        <location evidence="1">Cell inner membrane</location>
        <topology evidence="1">Multi-pass membrane protein</topology>
    </subcellularLocation>
    <subcellularLocation>
        <location evidence="13">Cell membrane</location>
        <topology evidence="13">Multi-pass membrane protein</topology>
    </subcellularLocation>
</comment>
<evidence type="ECO:0000256" key="12">
    <source>
        <dbReference type="ARBA" id="ARBA00033342"/>
    </source>
</evidence>
<dbReference type="InterPro" id="IPR038221">
    <property type="entry name" value="YidC_periplasmic_sf"/>
</dbReference>
<dbReference type="GO" id="GO:0005886">
    <property type="term" value="C:plasma membrane"/>
    <property type="evidence" value="ECO:0007669"/>
    <property type="project" value="UniProtKB-SubCell"/>
</dbReference>
<keyword evidence="7 13" id="KW-0653">Protein transport</keyword>
<dbReference type="Proteomes" id="UP000255335">
    <property type="component" value="Unassembled WGS sequence"/>
</dbReference>
<keyword evidence="6 13" id="KW-0812">Transmembrane</keyword>
<dbReference type="NCBIfam" id="TIGR03592">
    <property type="entry name" value="yidC_oxa1_cterm"/>
    <property type="match status" value="1"/>
</dbReference>
<dbReference type="InterPro" id="IPR001708">
    <property type="entry name" value="YidC/ALB3/OXA1/COX18"/>
</dbReference>
<dbReference type="InterPro" id="IPR028053">
    <property type="entry name" value="Membr_insert_YidC_N"/>
</dbReference>
<dbReference type="InterPro" id="IPR028055">
    <property type="entry name" value="YidC/Oxa/ALB_C"/>
</dbReference>
<dbReference type="NCBIfam" id="NF002357">
    <property type="entry name" value="PRK01318.2-4"/>
    <property type="match status" value="1"/>
</dbReference>
<evidence type="ECO:0000256" key="8">
    <source>
        <dbReference type="ARBA" id="ARBA00022989"/>
    </source>
</evidence>
<feature type="region of interest" description="Disordered" evidence="14">
    <location>
        <begin position="43"/>
        <end position="88"/>
    </location>
</feature>
<dbReference type="Pfam" id="PF02096">
    <property type="entry name" value="60KD_IMP"/>
    <property type="match status" value="1"/>
</dbReference>
<dbReference type="GO" id="GO:0051205">
    <property type="term" value="P:protein insertion into membrane"/>
    <property type="evidence" value="ECO:0007669"/>
    <property type="project" value="TreeGrafter"/>
</dbReference>
<dbReference type="CDD" id="cd20070">
    <property type="entry name" value="5TM_YidC_Alb3"/>
    <property type="match status" value="1"/>
</dbReference>
<feature type="compositionally biased region" description="Low complexity" evidence="14">
    <location>
        <begin position="51"/>
        <end position="84"/>
    </location>
</feature>
<evidence type="ECO:0000313" key="17">
    <source>
        <dbReference type="EMBL" id="STP09292.1"/>
    </source>
</evidence>
<evidence type="ECO:0000256" key="11">
    <source>
        <dbReference type="ARBA" id="ARBA00033245"/>
    </source>
</evidence>
<dbReference type="CDD" id="cd19960">
    <property type="entry name" value="YidC_peri"/>
    <property type="match status" value="1"/>
</dbReference>
<feature type="region of interest" description="Disordered" evidence="14">
    <location>
        <begin position="578"/>
        <end position="599"/>
    </location>
</feature>
<dbReference type="RefSeq" id="WP_115026016.1">
    <property type="nucleotide sequence ID" value="NZ_UGHZ01000001.1"/>
</dbReference>
<evidence type="ECO:0000256" key="3">
    <source>
        <dbReference type="ARBA" id="ARBA00015325"/>
    </source>
</evidence>
<evidence type="ECO:0000256" key="13">
    <source>
        <dbReference type="HAMAP-Rule" id="MF_01810"/>
    </source>
</evidence>
<name>A0A377JQI1_9HELI</name>
<feature type="compositionally biased region" description="Basic residues" evidence="14">
    <location>
        <begin position="590"/>
        <end position="599"/>
    </location>
</feature>
<dbReference type="NCBIfam" id="TIGR03593">
    <property type="entry name" value="yidC_nterm"/>
    <property type="match status" value="1"/>
</dbReference>
<keyword evidence="10 13" id="KW-0143">Chaperone</keyword>
<dbReference type="PANTHER" id="PTHR12428:SF65">
    <property type="entry name" value="CYTOCHROME C OXIDASE ASSEMBLY PROTEIN COX18, MITOCHONDRIAL"/>
    <property type="match status" value="1"/>
</dbReference>
<feature type="transmembrane region" description="Helical" evidence="13">
    <location>
        <begin position="383"/>
        <end position="403"/>
    </location>
</feature>
<evidence type="ECO:0000256" key="4">
    <source>
        <dbReference type="ARBA" id="ARBA00022448"/>
    </source>
</evidence>
<dbReference type="GO" id="GO:0032977">
    <property type="term" value="F:membrane insertase activity"/>
    <property type="evidence" value="ECO:0007669"/>
    <property type="project" value="InterPro"/>
</dbReference>
<evidence type="ECO:0000256" key="7">
    <source>
        <dbReference type="ARBA" id="ARBA00022927"/>
    </source>
</evidence>
<evidence type="ECO:0000259" key="15">
    <source>
        <dbReference type="Pfam" id="PF02096"/>
    </source>
</evidence>
<dbReference type="PRINTS" id="PR00701">
    <property type="entry name" value="60KDINNERMP"/>
</dbReference>
<keyword evidence="9 13" id="KW-0472">Membrane</keyword>
<evidence type="ECO:0000256" key="9">
    <source>
        <dbReference type="ARBA" id="ARBA00023136"/>
    </source>
</evidence>
<feature type="transmembrane region" description="Helical" evidence="13">
    <location>
        <begin position="12"/>
        <end position="33"/>
    </location>
</feature>
<feature type="compositionally biased region" description="Basic and acidic residues" evidence="14">
    <location>
        <begin position="578"/>
        <end position="589"/>
    </location>
</feature>
<dbReference type="Pfam" id="PF14849">
    <property type="entry name" value="YidC_periplas"/>
    <property type="match status" value="1"/>
</dbReference>
<evidence type="ECO:0000256" key="10">
    <source>
        <dbReference type="ARBA" id="ARBA00023186"/>
    </source>
</evidence>
<protein>
    <recommendedName>
        <fullName evidence="3 13">Membrane protein insertase YidC</fullName>
    </recommendedName>
    <alternativeName>
        <fullName evidence="12 13">Foldase YidC</fullName>
    </alternativeName>
    <alternativeName>
        <fullName evidence="11 13">Membrane integrase YidC</fullName>
    </alternativeName>
    <alternativeName>
        <fullName evidence="13">Membrane protein YidC</fullName>
    </alternativeName>
</protein>
<feature type="transmembrane region" description="Helical" evidence="13">
    <location>
        <begin position="446"/>
        <end position="469"/>
    </location>
</feature>
<dbReference type="PANTHER" id="PTHR12428">
    <property type="entry name" value="OXA1"/>
    <property type="match status" value="1"/>
</dbReference>
<evidence type="ECO:0000259" key="16">
    <source>
        <dbReference type="Pfam" id="PF14849"/>
    </source>
</evidence>
<proteinExistence type="inferred from homology"/>
<evidence type="ECO:0000256" key="2">
    <source>
        <dbReference type="ARBA" id="ARBA00010527"/>
    </source>
</evidence>